<dbReference type="InterPro" id="IPR000326">
    <property type="entry name" value="PAP2/HPO"/>
</dbReference>
<dbReference type="RefSeq" id="WP_119430707.1">
    <property type="nucleotide sequence ID" value="NZ_QWGE01000001.1"/>
</dbReference>
<name>A0A399SM15_9BACT</name>
<keyword evidence="1" id="KW-1133">Transmembrane helix</keyword>
<reference evidence="4" key="1">
    <citation type="submission" date="2018-08" db="EMBL/GenBank/DDBJ databases">
        <title>Mucilaginibacter sp. MYSH2.</title>
        <authorList>
            <person name="Seo T."/>
        </authorList>
    </citation>
    <scope>NUCLEOTIDE SEQUENCE [LARGE SCALE GENOMIC DNA]</scope>
    <source>
        <strain evidence="4">KIRAN</strain>
    </source>
</reference>
<dbReference type="SMART" id="SM00014">
    <property type="entry name" value="acidPPc"/>
    <property type="match status" value="1"/>
</dbReference>
<evidence type="ECO:0000313" key="4">
    <source>
        <dbReference type="Proteomes" id="UP000266005"/>
    </source>
</evidence>
<dbReference type="AlphaFoldDB" id="A0A399SM15"/>
<evidence type="ECO:0000313" key="3">
    <source>
        <dbReference type="EMBL" id="RIJ42825.1"/>
    </source>
</evidence>
<comment type="caution">
    <text evidence="3">The sequence shown here is derived from an EMBL/GenBank/DDBJ whole genome shotgun (WGS) entry which is preliminary data.</text>
</comment>
<dbReference type="CDD" id="cd03392">
    <property type="entry name" value="PAP2_like_2"/>
    <property type="match status" value="1"/>
</dbReference>
<feature type="transmembrane region" description="Helical" evidence="1">
    <location>
        <begin position="105"/>
        <end position="123"/>
    </location>
</feature>
<dbReference type="Pfam" id="PF01569">
    <property type="entry name" value="PAP2"/>
    <property type="match status" value="1"/>
</dbReference>
<dbReference type="EMBL" id="QWGE01000001">
    <property type="protein sequence ID" value="RIJ42825.1"/>
    <property type="molecule type" value="Genomic_DNA"/>
</dbReference>
<keyword evidence="4" id="KW-1185">Reference proteome</keyword>
<feature type="transmembrane region" description="Helical" evidence="1">
    <location>
        <begin position="172"/>
        <end position="192"/>
    </location>
</feature>
<organism evidence="3 4">
    <name type="scientific">Pontibacter oryzae</name>
    <dbReference type="NCBI Taxonomy" id="2304593"/>
    <lineage>
        <taxon>Bacteria</taxon>
        <taxon>Pseudomonadati</taxon>
        <taxon>Bacteroidota</taxon>
        <taxon>Cytophagia</taxon>
        <taxon>Cytophagales</taxon>
        <taxon>Hymenobacteraceae</taxon>
        <taxon>Pontibacter</taxon>
    </lineage>
</organism>
<feature type="transmembrane region" description="Helical" evidence="1">
    <location>
        <begin position="12"/>
        <end position="37"/>
    </location>
</feature>
<feature type="domain" description="Phosphatidic acid phosphatase type 2/haloperoxidase" evidence="2">
    <location>
        <begin position="103"/>
        <end position="213"/>
    </location>
</feature>
<evidence type="ECO:0000256" key="1">
    <source>
        <dbReference type="SAM" id="Phobius"/>
    </source>
</evidence>
<feature type="transmembrane region" description="Helical" evidence="1">
    <location>
        <begin position="143"/>
        <end position="160"/>
    </location>
</feature>
<dbReference type="InterPro" id="IPR036938">
    <property type="entry name" value="PAP2/HPO_sf"/>
</dbReference>
<sequence>MIRSFYKRIMASAALFTVELIFVWLLFLVCIIGFLYIGAEVAEGETVGLDEAAFDLAASVGNPYMDAFIKFITFFASRQFLTPTALILVAYFLFVRKHRWNSLKVPVVALGSISLNLVLKYFFDRQRPMAPLVEASGLSFPSGHSMVAASFYGLLIYLVWHNIKNVHLRNTLVGLLVIFVVLIGFSRIYLRVHYATDVLAGFAAGFLWVIIGITTLRRLERFSGKEITPIVLDEREEEE</sequence>
<keyword evidence="1" id="KW-0812">Transmembrane</keyword>
<dbReference type="PANTHER" id="PTHR14969:SF13">
    <property type="entry name" value="AT30094P"/>
    <property type="match status" value="1"/>
</dbReference>
<gene>
    <name evidence="3" type="ORF">D1627_02965</name>
</gene>
<keyword evidence="1" id="KW-0472">Membrane</keyword>
<dbReference type="PANTHER" id="PTHR14969">
    <property type="entry name" value="SPHINGOSINE-1-PHOSPHATE PHOSPHOHYDROLASE"/>
    <property type="match status" value="1"/>
</dbReference>
<dbReference type="OrthoDB" id="9773582at2"/>
<proteinExistence type="predicted"/>
<dbReference type="Proteomes" id="UP000266005">
    <property type="component" value="Unassembled WGS sequence"/>
</dbReference>
<dbReference type="Gene3D" id="1.20.144.10">
    <property type="entry name" value="Phosphatidic acid phosphatase type 2/haloperoxidase"/>
    <property type="match status" value="2"/>
</dbReference>
<feature type="transmembrane region" description="Helical" evidence="1">
    <location>
        <begin position="71"/>
        <end position="93"/>
    </location>
</feature>
<evidence type="ECO:0000259" key="2">
    <source>
        <dbReference type="SMART" id="SM00014"/>
    </source>
</evidence>
<dbReference type="SUPFAM" id="SSF48317">
    <property type="entry name" value="Acid phosphatase/Vanadium-dependent haloperoxidase"/>
    <property type="match status" value="1"/>
</dbReference>
<protein>
    <submittedName>
        <fullName evidence="3">PAP2 family protein</fullName>
    </submittedName>
</protein>
<feature type="transmembrane region" description="Helical" evidence="1">
    <location>
        <begin position="198"/>
        <end position="216"/>
    </location>
</feature>
<accession>A0A399SM15</accession>